<comment type="function">
    <text evidence="4">Catalyzes ATP-dependent phosphorylation of adenosylcobinamide and addition of GMP to adenosylcobinamide phosphate.</text>
</comment>
<accession>A0A6N7ITS0</accession>
<feature type="binding site" evidence="19">
    <location>
        <position position="61"/>
    </location>
    <ligand>
        <name>GTP</name>
        <dbReference type="ChEBI" id="CHEBI:37565"/>
    </ligand>
</feature>
<dbReference type="Proteomes" id="UP000441717">
    <property type="component" value="Unassembled WGS sequence"/>
</dbReference>
<dbReference type="EC" id="2.7.1.156" evidence="8"/>
<organism evidence="20 21">
    <name type="scientific">Desulfofundulus thermobenzoicus</name>
    <dbReference type="NCBI Taxonomy" id="29376"/>
    <lineage>
        <taxon>Bacteria</taxon>
        <taxon>Bacillati</taxon>
        <taxon>Bacillota</taxon>
        <taxon>Clostridia</taxon>
        <taxon>Eubacteriales</taxon>
        <taxon>Peptococcaceae</taxon>
        <taxon>Desulfofundulus</taxon>
    </lineage>
</organism>
<evidence type="ECO:0000256" key="9">
    <source>
        <dbReference type="ARBA" id="ARBA00012523"/>
    </source>
</evidence>
<keyword evidence="13 20" id="KW-0418">Kinase</keyword>
<dbReference type="NCBIfam" id="NF004469">
    <property type="entry name" value="PRK05800.1"/>
    <property type="match status" value="1"/>
</dbReference>
<keyword evidence="10" id="KW-0169">Cobalamin biosynthesis</keyword>
<reference evidence="20 21" key="1">
    <citation type="submission" date="2019-10" db="EMBL/GenBank/DDBJ databases">
        <title>Comparative genomics of sulfur disproportionating microorganisms.</title>
        <authorList>
            <person name="Ward L.M."/>
            <person name="Bertran E."/>
            <person name="Johnston D."/>
        </authorList>
    </citation>
    <scope>NUCLEOTIDE SEQUENCE [LARGE SCALE GENOMIC DNA]</scope>
    <source>
        <strain evidence="20 21">DSM 14055</strain>
    </source>
</reference>
<keyword evidence="11 20" id="KW-0808">Transferase</keyword>
<evidence type="ECO:0000256" key="19">
    <source>
        <dbReference type="PIRSR" id="PIRSR006135-2"/>
    </source>
</evidence>
<gene>
    <name evidence="20" type="primary">cobU</name>
    <name evidence="20" type="ORF">GFC01_11420</name>
</gene>
<evidence type="ECO:0000256" key="14">
    <source>
        <dbReference type="ARBA" id="ARBA00022840"/>
    </source>
</evidence>
<dbReference type="GO" id="GO:0005525">
    <property type="term" value="F:GTP binding"/>
    <property type="evidence" value="ECO:0007669"/>
    <property type="project" value="UniProtKB-KW"/>
</dbReference>
<comment type="catalytic activity">
    <reaction evidence="3">
        <text>adenosylcob(III)inamide + GTP = adenosylcob(III)inamide phosphate + GDP + H(+)</text>
        <dbReference type="Rhea" id="RHEA:15765"/>
        <dbReference type="ChEBI" id="CHEBI:2480"/>
        <dbReference type="ChEBI" id="CHEBI:15378"/>
        <dbReference type="ChEBI" id="CHEBI:37565"/>
        <dbReference type="ChEBI" id="CHEBI:58189"/>
        <dbReference type="ChEBI" id="CHEBI:58502"/>
        <dbReference type="EC" id="2.7.1.156"/>
    </reaction>
</comment>
<comment type="caution">
    <text evidence="20">The sequence shown here is derived from an EMBL/GenBank/DDBJ whole genome shotgun (WGS) entry which is preliminary data.</text>
</comment>
<dbReference type="RefSeq" id="WP_152947287.1">
    <property type="nucleotide sequence ID" value="NZ_WHYR01000031.1"/>
</dbReference>
<dbReference type="Gene3D" id="3.40.50.300">
    <property type="entry name" value="P-loop containing nucleotide triphosphate hydrolases"/>
    <property type="match status" value="1"/>
</dbReference>
<evidence type="ECO:0000256" key="12">
    <source>
        <dbReference type="ARBA" id="ARBA00022741"/>
    </source>
</evidence>
<dbReference type="SUPFAM" id="SSF52540">
    <property type="entry name" value="P-loop containing nucleoside triphosphate hydrolases"/>
    <property type="match status" value="1"/>
</dbReference>
<dbReference type="GO" id="GO:0009236">
    <property type="term" value="P:cobalamin biosynthetic process"/>
    <property type="evidence" value="ECO:0007669"/>
    <property type="project" value="UniProtKB-UniPathway"/>
</dbReference>
<evidence type="ECO:0000256" key="13">
    <source>
        <dbReference type="ARBA" id="ARBA00022777"/>
    </source>
</evidence>
<comment type="pathway">
    <text evidence="5">Cofactor biosynthesis; adenosylcobalamin biosynthesis; adenosylcobalamin from cob(II)yrinate a,c-diamide: step 6/7.</text>
</comment>
<dbReference type="PANTHER" id="PTHR34848">
    <property type="match status" value="1"/>
</dbReference>
<evidence type="ECO:0000256" key="8">
    <source>
        <dbReference type="ARBA" id="ARBA00012016"/>
    </source>
</evidence>
<evidence type="ECO:0000256" key="6">
    <source>
        <dbReference type="ARBA" id="ARBA00005159"/>
    </source>
</evidence>
<feature type="binding site" evidence="19">
    <location>
        <begin position="50"/>
        <end position="53"/>
    </location>
    <ligand>
        <name>GTP</name>
        <dbReference type="ChEBI" id="CHEBI:37565"/>
    </ligand>
</feature>
<protein>
    <recommendedName>
        <fullName evidence="16">Adenosylcobinamide kinase</fullName>
        <ecNumber evidence="8">2.7.1.156</ecNumber>
        <ecNumber evidence="9">2.7.7.62</ecNumber>
    </recommendedName>
    <alternativeName>
        <fullName evidence="17">Adenosylcobinamide-phosphate guanylyltransferase</fullName>
    </alternativeName>
</protein>
<dbReference type="EMBL" id="WHYR01000031">
    <property type="protein sequence ID" value="MQL52857.1"/>
    <property type="molecule type" value="Genomic_DNA"/>
</dbReference>
<keyword evidence="15 19" id="KW-0342">GTP-binding</keyword>
<keyword evidence="20" id="KW-0548">Nucleotidyltransferase</keyword>
<dbReference type="Pfam" id="PF02283">
    <property type="entry name" value="CobU"/>
    <property type="match status" value="1"/>
</dbReference>
<evidence type="ECO:0000256" key="11">
    <source>
        <dbReference type="ARBA" id="ARBA00022679"/>
    </source>
</evidence>
<dbReference type="OrthoDB" id="9799422at2"/>
<feature type="active site" description="GMP-histidine intermediate" evidence="18">
    <location>
        <position position="49"/>
    </location>
</feature>
<evidence type="ECO:0000256" key="4">
    <source>
        <dbReference type="ARBA" id="ARBA00003889"/>
    </source>
</evidence>
<dbReference type="InterPro" id="IPR027417">
    <property type="entry name" value="P-loop_NTPase"/>
</dbReference>
<evidence type="ECO:0000256" key="1">
    <source>
        <dbReference type="ARBA" id="ARBA00000312"/>
    </source>
</evidence>
<evidence type="ECO:0000256" key="15">
    <source>
        <dbReference type="ARBA" id="ARBA00023134"/>
    </source>
</evidence>
<dbReference type="AlphaFoldDB" id="A0A6N7ITS0"/>
<comment type="similarity">
    <text evidence="7">Belongs to the CobU/CobP family.</text>
</comment>
<proteinExistence type="inferred from homology"/>
<dbReference type="PANTHER" id="PTHR34848:SF1">
    <property type="entry name" value="BIFUNCTIONAL ADENOSYLCOBALAMIN BIOSYNTHESIS PROTEIN COBU"/>
    <property type="match status" value="1"/>
</dbReference>
<feature type="binding site" evidence="19">
    <location>
        <begin position="8"/>
        <end position="15"/>
    </location>
    <ligand>
        <name>GTP</name>
        <dbReference type="ChEBI" id="CHEBI:37565"/>
    </ligand>
</feature>
<feature type="binding site" evidence="19">
    <location>
        <begin position="33"/>
        <end position="35"/>
    </location>
    <ligand>
        <name>GTP</name>
        <dbReference type="ChEBI" id="CHEBI:37565"/>
    </ligand>
</feature>
<dbReference type="GO" id="GO:0008820">
    <property type="term" value="F:cobinamide phosphate guanylyltransferase activity"/>
    <property type="evidence" value="ECO:0007669"/>
    <property type="project" value="UniProtKB-EC"/>
</dbReference>
<dbReference type="EC" id="2.7.7.62" evidence="9"/>
<dbReference type="GO" id="GO:0005524">
    <property type="term" value="F:ATP binding"/>
    <property type="evidence" value="ECO:0007669"/>
    <property type="project" value="UniProtKB-KW"/>
</dbReference>
<evidence type="ECO:0000313" key="20">
    <source>
        <dbReference type="EMBL" id="MQL52857.1"/>
    </source>
</evidence>
<dbReference type="CDD" id="cd00544">
    <property type="entry name" value="CobU"/>
    <property type="match status" value="1"/>
</dbReference>
<comment type="pathway">
    <text evidence="6">Cofactor biosynthesis; adenosylcobalamin biosynthesis; adenosylcobalamin from cob(II)yrinate a,c-diamide: step 5/7.</text>
</comment>
<evidence type="ECO:0000313" key="21">
    <source>
        <dbReference type="Proteomes" id="UP000441717"/>
    </source>
</evidence>
<keyword evidence="21" id="KW-1185">Reference proteome</keyword>
<evidence type="ECO:0000256" key="17">
    <source>
        <dbReference type="ARBA" id="ARBA00030571"/>
    </source>
</evidence>
<evidence type="ECO:0000256" key="16">
    <source>
        <dbReference type="ARBA" id="ARBA00029570"/>
    </source>
</evidence>
<keyword evidence="12 19" id="KW-0547">Nucleotide-binding</keyword>
<comment type="catalytic activity">
    <reaction evidence="2">
        <text>adenosylcob(III)inamide phosphate + GTP + H(+) = adenosylcob(III)inamide-GDP + diphosphate</text>
        <dbReference type="Rhea" id="RHEA:22712"/>
        <dbReference type="ChEBI" id="CHEBI:15378"/>
        <dbReference type="ChEBI" id="CHEBI:33019"/>
        <dbReference type="ChEBI" id="CHEBI:37565"/>
        <dbReference type="ChEBI" id="CHEBI:58502"/>
        <dbReference type="ChEBI" id="CHEBI:60487"/>
        <dbReference type="EC" id="2.7.7.62"/>
    </reaction>
</comment>
<evidence type="ECO:0000256" key="10">
    <source>
        <dbReference type="ARBA" id="ARBA00022573"/>
    </source>
</evidence>
<dbReference type="GO" id="GO:0043752">
    <property type="term" value="F:adenosylcobinamide kinase activity"/>
    <property type="evidence" value="ECO:0007669"/>
    <property type="project" value="UniProtKB-EC"/>
</dbReference>
<evidence type="ECO:0000256" key="5">
    <source>
        <dbReference type="ARBA" id="ARBA00004692"/>
    </source>
</evidence>
<evidence type="ECO:0000256" key="18">
    <source>
        <dbReference type="PIRSR" id="PIRSR006135-1"/>
    </source>
</evidence>
<dbReference type="PIRSF" id="PIRSF006135">
    <property type="entry name" value="CobU"/>
    <property type="match status" value="1"/>
</dbReference>
<evidence type="ECO:0000256" key="7">
    <source>
        <dbReference type="ARBA" id="ARBA00007490"/>
    </source>
</evidence>
<comment type="catalytic activity">
    <reaction evidence="1">
        <text>adenosylcob(III)inamide + ATP = adenosylcob(III)inamide phosphate + ADP + H(+)</text>
        <dbReference type="Rhea" id="RHEA:15769"/>
        <dbReference type="ChEBI" id="CHEBI:2480"/>
        <dbReference type="ChEBI" id="CHEBI:15378"/>
        <dbReference type="ChEBI" id="CHEBI:30616"/>
        <dbReference type="ChEBI" id="CHEBI:58502"/>
        <dbReference type="ChEBI" id="CHEBI:456216"/>
        <dbReference type="EC" id="2.7.1.156"/>
    </reaction>
</comment>
<sequence>MALVLVLGGARSGKSRFAEELAKSCGSRVVYVATAAVGDEEMARRVESHRLRRPPGWRTVEETRHLDGVIEQYGAEYDAILIDCITMWVTNLLLDENWPHPGSSQEEREDHMEELTRSLAEAAAGVRARVIMVSNEVGMGLVPVNPLGRAYRDLAGRVNQLLARRAEQVYLVVAGLPVELKSLATILSG</sequence>
<feature type="binding site" evidence="19">
    <location>
        <position position="83"/>
    </location>
    <ligand>
        <name>GTP</name>
        <dbReference type="ChEBI" id="CHEBI:37565"/>
    </ligand>
</feature>
<name>A0A6N7ITS0_9FIRM</name>
<evidence type="ECO:0000256" key="3">
    <source>
        <dbReference type="ARBA" id="ARBA00001522"/>
    </source>
</evidence>
<keyword evidence="14" id="KW-0067">ATP-binding</keyword>
<dbReference type="InterPro" id="IPR003203">
    <property type="entry name" value="CobU/CobP"/>
</dbReference>
<dbReference type="UniPathway" id="UPA00148">
    <property type="reaction ID" value="UER00236"/>
</dbReference>
<evidence type="ECO:0000256" key="2">
    <source>
        <dbReference type="ARBA" id="ARBA00000711"/>
    </source>
</evidence>